<reference evidence="2 3" key="1">
    <citation type="submission" date="2023-11" db="EMBL/GenBank/DDBJ databases">
        <title>Winogradskyella pelagius sp. nov., isolated from coastal sediment.</title>
        <authorList>
            <person name="Li F."/>
        </authorList>
    </citation>
    <scope>NUCLEOTIDE SEQUENCE [LARGE SCALE GENOMIC DNA]</scope>
    <source>
        <strain evidence="2 3">KCTC 23502</strain>
    </source>
</reference>
<name>A0ABU5ELL5_9FLAO</name>
<keyword evidence="3" id="KW-1185">Reference proteome</keyword>
<sequence>MRFLVFSLVFVFSISFNSCARRVVVAQPSSVTLVKKLPKHYNVVKVRGKRYYYFNGNHYRKTRNGYLLVRI</sequence>
<feature type="signal peptide" evidence="1">
    <location>
        <begin position="1"/>
        <end position="20"/>
    </location>
</feature>
<dbReference type="InterPro" id="IPR045398">
    <property type="entry name" value="DUF6515"/>
</dbReference>
<proteinExistence type="predicted"/>
<feature type="chain" id="PRO_5046472504" evidence="1">
    <location>
        <begin position="21"/>
        <end position="71"/>
    </location>
</feature>
<gene>
    <name evidence="2" type="ORF">SNF14_03785</name>
</gene>
<dbReference type="Pfam" id="PF20125">
    <property type="entry name" value="DUF6515"/>
    <property type="match status" value="1"/>
</dbReference>
<keyword evidence="1" id="KW-0732">Signal</keyword>
<comment type="caution">
    <text evidence="2">The sequence shown here is derived from an EMBL/GenBank/DDBJ whole genome shotgun (WGS) entry which is preliminary data.</text>
</comment>
<evidence type="ECO:0000313" key="2">
    <source>
        <dbReference type="EMBL" id="MDY2586443.1"/>
    </source>
</evidence>
<dbReference type="RefSeq" id="WP_320554813.1">
    <property type="nucleotide sequence ID" value="NZ_JAXDAE010000002.1"/>
</dbReference>
<protein>
    <submittedName>
        <fullName evidence="2">DUF6515 family protein</fullName>
    </submittedName>
</protein>
<organism evidence="2 3">
    <name type="scientific">Winogradskyella aquimaris</name>
    <dbReference type="NCBI Taxonomy" id="864074"/>
    <lineage>
        <taxon>Bacteria</taxon>
        <taxon>Pseudomonadati</taxon>
        <taxon>Bacteroidota</taxon>
        <taxon>Flavobacteriia</taxon>
        <taxon>Flavobacteriales</taxon>
        <taxon>Flavobacteriaceae</taxon>
        <taxon>Winogradskyella</taxon>
    </lineage>
</organism>
<dbReference type="Proteomes" id="UP001285855">
    <property type="component" value="Unassembled WGS sequence"/>
</dbReference>
<evidence type="ECO:0000256" key="1">
    <source>
        <dbReference type="SAM" id="SignalP"/>
    </source>
</evidence>
<accession>A0ABU5ELL5</accession>
<dbReference type="EMBL" id="JAXDAE010000002">
    <property type="protein sequence ID" value="MDY2586443.1"/>
    <property type="molecule type" value="Genomic_DNA"/>
</dbReference>
<evidence type="ECO:0000313" key="3">
    <source>
        <dbReference type="Proteomes" id="UP001285855"/>
    </source>
</evidence>